<protein>
    <submittedName>
        <fullName evidence="1">Uncharacterized protein</fullName>
    </submittedName>
</protein>
<evidence type="ECO:0000313" key="2">
    <source>
        <dbReference type="Proteomes" id="UP000594263"/>
    </source>
</evidence>
<reference evidence="1" key="1">
    <citation type="submission" date="2021-01" db="UniProtKB">
        <authorList>
            <consortium name="EnsemblPlants"/>
        </authorList>
    </citation>
    <scope>IDENTIFICATION</scope>
</reference>
<accession>A0A7N0V7D6</accession>
<evidence type="ECO:0000313" key="1">
    <source>
        <dbReference type="EnsemblPlants" id="Kaladp0101s0222.1.v1.1"/>
    </source>
</evidence>
<dbReference type="PANTHER" id="PTHR37379:SF1">
    <property type="entry name" value="OS01G0220500 PROTEIN"/>
    <property type="match status" value="1"/>
</dbReference>
<name>A0A7N0V7D6_KALFE</name>
<dbReference type="OMA" id="HFVFMNY"/>
<dbReference type="Gramene" id="Kaladp0101s0222.1.v1.1">
    <property type="protein sequence ID" value="Kaladp0101s0222.1.v1.1"/>
    <property type="gene ID" value="Kaladp0101s0222.v1.1"/>
</dbReference>
<dbReference type="Proteomes" id="UP000594263">
    <property type="component" value="Unplaced"/>
</dbReference>
<keyword evidence="2" id="KW-1185">Reference proteome</keyword>
<dbReference type="EnsemblPlants" id="Kaladp0101s0222.1.v1.1">
    <property type="protein sequence ID" value="Kaladp0101s0222.1.v1.1"/>
    <property type="gene ID" value="Kaladp0101s0222.v1.1"/>
</dbReference>
<organism evidence="1 2">
    <name type="scientific">Kalanchoe fedtschenkoi</name>
    <name type="common">Lavender scallops</name>
    <name type="synonym">South American air plant</name>
    <dbReference type="NCBI Taxonomy" id="63787"/>
    <lineage>
        <taxon>Eukaryota</taxon>
        <taxon>Viridiplantae</taxon>
        <taxon>Streptophyta</taxon>
        <taxon>Embryophyta</taxon>
        <taxon>Tracheophyta</taxon>
        <taxon>Spermatophyta</taxon>
        <taxon>Magnoliopsida</taxon>
        <taxon>eudicotyledons</taxon>
        <taxon>Gunneridae</taxon>
        <taxon>Pentapetalae</taxon>
        <taxon>Saxifragales</taxon>
        <taxon>Crassulaceae</taxon>
        <taxon>Kalanchoe</taxon>
    </lineage>
</organism>
<dbReference type="AlphaFoldDB" id="A0A7N0V7D6"/>
<sequence>MQHQFYAINRCDSVREIQAIKEAMEAQLIRETYYVFLKFDPIYSRLESDRSQEGAHKLHLYLNQKHNDLLARNFEAGSYKKCMSLAIVDAFSAELTAHQVITILIILS</sequence>
<dbReference type="PANTHER" id="PTHR37379">
    <property type="entry name" value="OS01G0220500 PROTEIN"/>
    <property type="match status" value="1"/>
</dbReference>
<proteinExistence type="predicted"/>